<feature type="transmembrane region" description="Helical" evidence="1">
    <location>
        <begin position="20"/>
        <end position="37"/>
    </location>
</feature>
<dbReference type="RefSeq" id="WP_344892043.1">
    <property type="nucleotide sequence ID" value="NZ_BAABAS010000004.1"/>
</dbReference>
<dbReference type="InterPro" id="IPR026841">
    <property type="entry name" value="Aur1/Ipt1"/>
</dbReference>
<accession>A0ABP8BVH5</accession>
<dbReference type="Pfam" id="PF14378">
    <property type="entry name" value="PAP2_3"/>
    <property type="match status" value="1"/>
</dbReference>
<feature type="domain" description="Inositolphosphotransferase Aur1/Ipt1" evidence="2">
    <location>
        <begin position="55"/>
        <end position="201"/>
    </location>
</feature>
<dbReference type="CDD" id="cd03386">
    <property type="entry name" value="PAP2_Aur1_like"/>
    <property type="match status" value="1"/>
</dbReference>
<dbReference type="SUPFAM" id="SSF48317">
    <property type="entry name" value="Acid phosphatase/Vanadium-dependent haloperoxidase"/>
    <property type="match status" value="1"/>
</dbReference>
<dbReference type="Gene3D" id="1.20.144.10">
    <property type="entry name" value="Phosphatidic acid phosphatase type 2/haloperoxidase"/>
    <property type="match status" value="1"/>
</dbReference>
<name>A0ABP8BVH5_9ACTN</name>
<dbReference type="InterPro" id="IPR036938">
    <property type="entry name" value="PAP2/HPO_sf"/>
</dbReference>
<keyword evidence="1" id="KW-1133">Transmembrane helix</keyword>
<keyword evidence="1" id="KW-0812">Transmembrane</keyword>
<evidence type="ECO:0000256" key="1">
    <source>
        <dbReference type="SAM" id="Phobius"/>
    </source>
</evidence>
<evidence type="ECO:0000313" key="4">
    <source>
        <dbReference type="Proteomes" id="UP001501710"/>
    </source>
</evidence>
<keyword evidence="4" id="KW-1185">Reference proteome</keyword>
<sequence length="210" mass="22499">MTIAEHVTGGGVHRQSGRDITLMLGLAAAVGALYLLYHPLNQGPARIDLKTPPDEHIPLVTPFVVPYVSVLLLGPLTLTTLLVVDARLAKSALIAVVLTLVIAYVFYCFAQTHVPRPVVTGGDVFSRALRGVYGNDEPYNCFPSLHNALSVIIAVHWLRLTPRFGRYVAVWCGLIMASTLLVHQHYVADLAGGAAVAVVSCGVGLRLSRA</sequence>
<gene>
    <name evidence="3" type="ORF">GCM10022254_15720</name>
</gene>
<organism evidence="3 4">
    <name type="scientific">Actinomadura meridiana</name>
    <dbReference type="NCBI Taxonomy" id="559626"/>
    <lineage>
        <taxon>Bacteria</taxon>
        <taxon>Bacillati</taxon>
        <taxon>Actinomycetota</taxon>
        <taxon>Actinomycetes</taxon>
        <taxon>Streptosporangiales</taxon>
        <taxon>Thermomonosporaceae</taxon>
        <taxon>Actinomadura</taxon>
    </lineage>
</organism>
<dbReference type="EMBL" id="BAABAS010000004">
    <property type="protein sequence ID" value="GAA4227612.1"/>
    <property type="molecule type" value="Genomic_DNA"/>
</dbReference>
<proteinExistence type="predicted"/>
<feature type="transmembrane region" description="Helical" evidence="1">
    <location>
        <begin position="190"/>
        <end position="208"/>
    </location>
</feature>
<evidence type="ECO:0000313" key="3">
    <source>
        <dbReference type="EMBL" id="GAA4227612.1"/>
    </source>
</evidence>
<evidence type="ECO:0000259" key="2">
    <source>
        <dbReference type="Pfam" id="PF14378"/>
    </source>
</evidence>
<feature type="transmembrane region" description="Helical" evidence="1">
    <location>
        <begin position="91"/>
        <end position="110"/>
    </location>
</feature>
<comment type="caution">
    <text evidence="3">The sequence shown here is derived from an EMBL/GenBank/DDBJ whole genome shotgun (WGS) entry which is preliminary data.</text>
</comment>
<protein>
    <submittedName>
        <fullName evidence="3">Phosphatase PAP2 family protein</fullName>
    </submittedName>
</protein>
<keyword evidence="1" id="KW-0472">Membrane</keyword>
<reference evidence="4" key="1">
    <citation type="journal article" date="2019" name="Int. J. Syst. Evol. Microbiol.">
        <title>The Global Catalogue of Microorganisms (GCM) 10K type strain sequencing project: providing services to taxonomists for standard genome sequencing and annotation.</title>
        <authorList>
            <consortium name="The Broad Institute Genomics Platform"/>
            <consortium name="The Broad Institute Genome Sequencing Center for Infectious Disease"/>
            <person name="Wu L."/>
            <person name="Ma J."/>
        </authorList>
    </citation>
    <scope>NUCLEOTIDE SEQUENCE [LARGE SCALE GENOMIC DNA]</scope>
    <source>
        <strain evidence="4">JCM 17440</strain>
    </source>
</reference>
<feature type="transmembrane region" description="Helical" evidence="1">
    <location>
        <begin position="57"/>
        <end position="84"/>
    </location>
</feature>
<dbReference type="Proteomes" id="UP001501710">
    <property type="component" value="Unassembled WGS sequence"/>
</dbReference>